<accession>A0A397JAF9</accession>
<dbReference type="AlphaFoldDB" id="A0A397JAF9"/>
<dbReference type="OrthoDB" id="2435927at2759"/>
<reference evidence="1 2" key="1">
    <citation type="submission" date="2018-08" db="EMBL/GenBank/DDBJ databases">
        <title>Genome and evolution of the arbuscular mycorrhizal fungus Diversispora epigaea (formerly Glomus versiforme) and its bacterial endosymbionts.</title>
        <authorList>
            <person name="Sun X."/>
            <person name="Fei Z."/>
            <person name="Harrison M."/>
        </authorList>
    </citation>
    <scope>NUCLEOTIDE SEQUENCE [LARGE SCALE GENOMIC DNA]</scope>
    <source>
        <strain evidence="1 2">IT104</strain>
    </source>
</reference>
<proteinExistence type="predicted"/>
<dbReference type="EMBL" id="PQFF01000083">
    <property type="protein sequence ID" value="RHZ83788.1"/>
    <property type="molecule type" value="Genomic_DNA"/>
</dbReference>
<comment type="caution">
    <text evidence="1">The sequence shown here is derived from an EMBL/GenBank/DDBJ whole genome shotgun (WGS) entry which is preliminary data.</text>
</comment>
<sequence>MIDFIGENITIEICDDDDDEVDSASNDFIQFGEKNTSSSPLDTQQIRPYHYLNLVTNIKLLYRNQQSPSLQFCWISIFIGSYNFGGYLYLLDPKYWKSHEQTAYLICVFPTERRAIEIPTDSLFNRLCLYLESRKRWDENWLEVKHPENLRLD</sequence>
<evidence type="ECO:0000313" key="2">
    <source>
        <dbReference type="Proteomes" id="UP000266861"/>
    </source>
</evidence>
<organism evidence="1 2">
    <name type="scientific">Diversispora epigaea</name>
    <dbReference type="NCBI Taxonomy" id="1348612"/>
    <lineage>
        <taxon>Eukaryota</taxon>
        <taxon>Fungi</taxon>
        <taxon>Fungi incertae sedis</taxon>
        <taxon>Mucoromycota</taxon>
        <taxon>Glomeromycotina</taxon>
        <taxon>Glomeromycetes</taxon>
        <taxon>Diversisporales</taxon>
        <taxon>Diversisporaceae</taxon>
        <taxon>Diversispora</taxon>
    </lineage>
</organism>
<name>A0A397JAF9_9GLOM</name>
<evidence type="ECO:0000313" key="1">
    <source>
        <dbReference type="EMBL" id="RHZ83788.1"/>
    </source>
</evidence>
<keyword evidence="2" id="KW-1185">Reference proteome</keyword>
<gene>
    <name evidence="1" type="ORF">Glove_87g266</name>
</gene>
<dbReference type="Proteomes" id="UP000266861">
    <property type="component" value="Unassembled WGS sequence"/>
</dbReference>
<protein>
    <submittedName>
        <fullName evidence="1">Uncharacterized protein</fullName>
    </submittedName>
</protein>